<evidence type="ECO:0000313" key="2">
    <source>
        <dbReference type="Proteomes" id="UP000324222"/>
    </source>
</evidence>
<gene>
    <name evidence="1" type="ORF">E2C01_086314</name>
</gene>
<comment type="caution">
    <text evidence="1">The sequence shown here is derived from an EMBL/GenBank/DDBJ whole genome shotgun (WGS) entry which is preliminary data.</text>
</comment>
<sequence>MDKVAVLRLSSETGEGKCHSDIRLRASLSSLSSSSECASSVPPDREGRCLCLSLMYRTGVNYV</sequence>
<reference evidence="1 2" key="1">
    <citation type="submission" date="2019-05" db="EMBL/GenBank/DDBJ databases">
        <title>Another draft genome of Portunus trituberculatus and its Hox gene families provides insights of decapod evolution.</title>
        <authorList>
            <person name="Jeong J.-H."/>
            <person name="Song I."/>
            <person name="Kim S."/>
            <person name="Choi T."/>
            <person name="Kim D."/>
            <person name="Ryu S."/>
            <person name="Kim W."/>
        </authorList>
    </citation>
    <scope>NUCLEOTIDE SEQUENCE [LARGE SCALE GENOMIC DNA]</scope>
    <source>
        <tissue evidence="1">Muscle</tissue>
    </source>
</reference>
<evidence type="ECO:0000313" key="1">
    <source>
        <dbReference type="EMBL" id="MPC91289.1"/>
    </source>
</evidence>
<dbReference type="EMBL" id="VSRR010087228">
    <property type="protein sequence ID" value="MPC91289.1"/>
    <property type="molecule type" value="Genomic_DNA"/>
</dbReference>
<accession>A0A5B7J8Z3</accession>
<keyword evidence="2" id="KW-1185">Reference proteome</keyword>
<dbReference type="AlphaFoldDB" id="A0A5B7J8Z3"/>
<dbReference type="Proteomes" id="UP000324222">
    <property type="component" value="Unassembled WGS sequence"/>
</dbReference>
<protein>
    <submittedName>
        <fullName evidence="1">Uncharacterized protein</fullName>
    </submittedName>
</protein>
<name>A0A5B7J8Z3_PORTR</name>
<proteinExistence type="predicted"/>
<organism evidence="1 2">
    <name type="scientific">Portunus trituberculatus</name>
    <name type="common">Swimming crab</name>
    <name type="synonym">Neptunus trituberculatus</name>
    <dbReference type="NCBI Taxonomy" id="210409"/>
    <lineage>
        <taxon>Eukaryota</taxon>
        <taxon>Metazoa</taxon>
        <taxon>Ecdysozoa</taxon>
        <taxon>Arthropoda</taxon>
        <taxon>Crustacea</taxon>
        <taxon>Multicrustacea</taxon>
        <taxon>Malacostraca</taxon>
        <taxon>Eumalacostraca</taxon>
        <taxon>Eucarida</taxon>
        <taxon>Decapoda</taxon>
        <taxon>Pleocyemata</taxon>
        <taxon>Brachyura</taxon>
        <taxon>Eubrachyura</taxon>
        <taxon>Portunoidea</taxon>
        <taxon>Portunidae</taxon>
        <taxon>Portuninae</taxon>
        <taxon>Portunus</taxon>
    </lineage>
</organism>